<feature type="domain" description="DUF6570" evidence="1">
    <location>
        <begin position="1"/>
        <end position="103"/>
    </location>
</feature>
<protein>
    <recommendedName>
        <fullName evidence="1">DUF6570 domain-containing protein</fullName>
    </recommendedName>
</protein>
<dbReference type="EMBL" id="LUGG01000054">
    <property type="protein sequence ID" value="OBZ65120.1"/>
    <property type="molecule type" value="Genomic_DNA"/>
</dbReference>
<dbReference type="OMA" id="FPGMFPW"/>
<evidence type="ECO:0000313" key="3">
    <source>
        <dbReference type="Proteomes" id="UP000092993"/>
    </source>
</evidence>
<dbReference type="Proteomes" id="UP000092993">
    <property type="component" value="Unassembled WGS sequence"/>
</dbReference>
<comment type="caution">
    <text evidence="2">The sequence shown here is derived from an EMBL/GenBank/DDBJ whole genome shotgun (WGS) entry which is preliminary data.</text>
</comment>
<dbReference type="OrthoDB" id="3221862at2759"/>
<evidence type="ECO:0000313" key="2">
    <source>
        <dbReference type="EMBL" id="OBZ65120.1"/>
    </source>
</evidence>
<accession>A0A1C7LK98</accession>
<reference evidence="2 3" key="1">
    <citation type="submission" date="2016-03" db="EMBL/GenBank/DDBJ databases">
        <title>Whole genome sequencing of Grifola frondosa 9006-11.</title>
        <authorList>
            <person name="Min B."/>
            <person name="Park H."/>
            <person name="Kim J.-G."/>
            <person name="Cho H."/>
            <person name="Oh Y.-L."/>
            <person name="Kong W.-S."/>
            <person name="Choi I.-G."/>
        </authorList>
    </citation>
    <scope>NUCLEOTIDE SEQUENCE [LARGE SCALE GENOMIC DNA]</scope>
    <source>
        <strain evidence="2 3">9006-11</strain>
    </source>
</reference>
<evidence type="ECO:0000259" key="1">
    <source>
        <dbReference type="Pfam" id="PF20209"/>
    </source>
</evidence>
<gene>
    <name evidence="2" type="ORF">A0H81_14877</name>
</gene>
<proteinExistence type="predicted"/>
<keyword evidence="3" id="KW-1185">Reference proteome</keyword>
<sequence>MLVAKVRHNYFIAKVSKGQRKMSANTIMFSQPVARVWHKLPLHPNELDECLAIMFVGSCKPTEADYRCTPFIVRHSVVYAALHWLKLNHPTYEEVSISRANLAEYSEAMPPVGIIFQRGDGTAPVESLAVNDLDEERGTAEGPCTFSVQGLTGKDFATMSYDTKKAIAVRHWEQGGPALAYGHEQQPESIYHNPSLYPAMFPWLFPYGLGGFENCALKTGLRVGRVRAICFSPHIVVIV</sequence>
<dbReference type="AlphaFoldDB" id="A0A1C7LK98"/>
<dbReference type="InterPro" id="IPR046700">
    <property type="entry name" value="DUF6570"/>
</dbReference>
<name>A0A1C7LK98_GRIFR</name>
<organism evidence="2 3">
    <name type="scientific">Grifola frondosa</name>
    <name type="common">Maitake</name>
    <name type="synonym">Polyporus frondosus</name>
    <dbReference type="NCBI Taxonomy" id="5627"/>
    <lineage>
        <taxon>Eukaryota</taxon>
        <taxon>Fungi</taxon>
        <taxon>Dikarya</taxon>
        <taxon>Basidiomycota</taxon>
        <taxon>Agaricomycotina</taxon>
        <taxon>Agaricomycetes</taxon>
        <taxon>Polyporales</taxon>
        <taxon>Grifolaceae</taxon>
        <taxon>Grifola</taxon>
    </lineage>
</organism>
<dbReference type="Pfam" id="PF20209">
    <property type="entry name" value="DUF6570"/>
    <property type="match status" value="1"/>
</dbReference>